<sequence>MRQEKDGSLIIKKPACQRKDGTPVILQGHLDMVYVKDQDSGHQYQDGIQVLEDEKDLYAKGTPLGADNGIGVAFCMALMDSQDIPHPDLEFIFTIEEEVGLAGAARLDISDLRGRPSMRDWNASTGVTRSRMRISSLSDRTFPRCIPPRNGRPKNPSSRPGIT</sequence>
<protein>
    <submittedName>
        <fullName evidence="3">M20/M25/M40 family metallo-hydrolase</fullName>
    </submittedName>
</protein>
<dbReference type="SUPFAM" id="SSF53187">
    <property type="entry name" value="Zn-dependent exopeptidases"/>
    <property type="match status" value="1"/>
</dbReference>
<proteinExistence type="predicted"/>
<feature type="compositionally biased region" description="Polar residues" evidence="1">
    <location>
        <begin position="122"/>
        <end position="139"/>
    </location>
</feature>
<organism evidence="3 4">
    <name type="scientific">Candidatus Dorea gallistercoris</name>
    <dbReference type="NCBI Taxonomy" id="2838542"/>
    <lineage>
        <taxon>Bacteria</taxon>
        <taxon>Bacillati</taxon>
        <taxon>Bacillota</taxon>
        <taxon>Clostridia</taxon>
        <taxon>Lachnospirales</taxon>
        <taxon>Lachnospiraceae</taxon>
        <taxon>Dorea</taxon>
    </lineage>
</organism>
<dbReference type="GO" id="GO:0006508">
    <property type="term" value="P:proteolysis"/>
    <property type="evidence" value="ECO:0007669"/>
    <property type="project" value="InterPro"/>
</dbReference>
<gene>
    <name evidence="3" type="ORF">H9873_10515</name>
</gene>
<dbReference type="GO" id="GO:0005829">
    <property type="term" value="C:cytosol"/>
    <property type="evidence" value="ECO:0007669"/>
    <property type="project" value="TreeGrafter"/>
</dbReference>
<dbReference type="PANTHER" id="PTHR43501">
    <property type="entry name" value="CYTOSOL NON-SPECIFIC DIPEPTIDASE"/>
    <property type="match status" value="1"/>
</dbReference>
<dbReference type="AlphaFoldDB" id="A0A9D1UED3"/>
<accession>A0A9D1UED3</accession>
<comment type="caution">
    <text evidence="3">The sequence shown here is derived from an EMBL/GenBank/DDBJ whole genome shotgun (WGS) entry which is preliminary data.</text>
</comment>
<dbReference type="PRINTS" id="PR00934">
    <property type="entry name" value="XHISDIPTASE"/>
</dbReference>
<evidence type="ECO:0000259" key="2">
    <source>
        <dbReference type="Pfam" id="PF04389"/>
    </source>
</evidence>
<evidence type="ECO:0000256" key="1">
    <source>
        <dbReference type="SAM" id="MobiDB-lite"/>
    </source>
</evidence>
<dbReference type="GO" id="GO:0070573">
    <property type="term" value="F:metallodipeptidase activity"/>
    <property type="evidence" value="ECO:0007669"/>
    <property type="project" value="TreeGrafter"/>
</dbReference>
<evidence type="ECO:0000313" key="3">
    <source>
        <dbReference type="EMBL" id="HIW84734.1"/>
    </source>
</evidence>
<dbReference type="InterPro" id="IPR001160">
    <property type="entry name" value="Peptidase_M20C"/>
</dbReference>
<dbReference type="EMBL" id="DXGF01000185">
    <property type="protein sequence ID" value="HIW84734.1"/>
    <property type="molecule type" value="Genomic_DNA"/>
</dbReference>
<feature type="domain" description="Peptidase M28" evidence="2">
    <location>
        <begin position="21"/>
        <end position="106"/>
    </location>
</feature>
<reference evidence="3" key="1">
    <citation type="journal article" date="2021" name="PeerJ">
        <title>Extensive microbial diversity within the chicken gut microbiome revealed by metagenomics and culture.</title>
        <authorList>
            <person name="Gilroy R."/>
            <person name="Ravi A."/>
            <person name="Getino M."/>
            <person name="Pursley I."/>
            <person name="Horton D.L."/>
            <person name="Alikhan N.F."/>
            <person name="Baker D."/>
            <person name="Gharbi K."/>
            <person name="Hall N."/>
            <person name="Watson M."/>
            <person name="Adriaenssens E.M."/>
            <person name="Foster-Nyarko E."/>
            <person name="Jarju S."/>
            <person name="Secka A."/>
            <person name="Antonio M."/>
            <person name="Oren A."/>
            <person name="Chaudhuri R.R."/>
            <person name="La Ragione R."/>
            <person name="Hildebrand F."/>
            <person name="Pallen M.J."/>
        </authorList>
    </citation>
    <scope>NUCLEOTIDE SEQUENCE</scope>
    <source>
        <strain evidence="3">ChiSxjej1B13-11762</strain>
    </source>
</reference>
<reference evidence="3" key="2">
    <citation type="submission" date="2021-04" db="EMBL/GenBank/DDBJ databases">
        <authorList>
            <person name="Gilroy R."/>
        </authorList>
    </citation>
    <scope>NUCLEOTIDE SEQUENCE</scope>
    <source>
        <strain evidence="3">ChiSxjej1B13-11762</strain>
    </source>
</reference>
<dbReference type="Gene3D" id="3.40.630.10">
    <property type="entry name" value="Zn peptidases"/>
    <property type="match status" value="1"/>
</dbReference>
<dbReference type="Proteomes" id="UP000824263">
    <property type="component" value="Unassembled WGS sequence"/>
</dbReference>
<dbReference type="InterPro" id="IPR007484">
    <property type="entry name" value="Peptidase_M28"/>
</dbReference>
<dbReference type="Pfam" id="PF04389">
    <property type="entry name" value="Peptidase_M28"/>
    <property type="match status" value="1"/>
</dbReference>
<dbReference type="PANTHER" id="PTHR43501:SF1">
    <property type="entry name" value="CYTOSOL NON-SPECIFIC DIPEPTIDASE"/>
    <property type="match status" value="1"/>
</dbReference>
<name>A0A9D1UED3_9FIRM</name>
<evidence type="ECO:0000313" key="4">
    <source>
        <dbReference type="Proteomes" id="UP000824263"/>
    </source>
</evidence>
<feature type="region of interest" description="Disordered" evidence="1">
    <location>
        <begin position="122"/>
        <end position="163"/>
    </location>
</feature>